<sequence>MEKKGTIHMPKEIHEYLWLRYLPETTYKMYIMIGYLQTEKIRGDEATKKLLGANLKEENAIPKVIEEKKRLLKSLGFKYPENRQDDLKLLLDFNLIKIGKDKEDNVVYVYNIPVPKPQDILKLNEEELQTLENIKFEIKYQNAFNMILTLLINNNGNLMSTLEHIQTTTKVKLTDIKLVLEYLVKEGSISVRTQKDISKLKKADKIFIKINEDVFEEKRLVL</sequence>
<dbReference type="AlphaFoldDB" id="A0A1M6KEK4"/>
<proteinExistence type="predicted"/>
<dbReference type="InterPro" id="IPR046105">
    <property type="entry name" value="DUF6042"/>
</dbReference>
<dbReference type="Proteomes" id="UP000184465">
    <property type="component" value="Unassembled WGS sequence"/>
</dbReference>
<protein>
    <submittedName>
        <fullName evidence="1">Uncharacterized protein</fullName>
    </submittedName>
</protein>
<reference evidence="1 2" key="1">
    <citation type="submission" date="2016-11" db="EMBL/GenBank/DDBJ databases">
        <authorList>
            <person name="Jaros S."/>
            <person name="Januszkiewicz K."/>
            <person name="Wedrychowicz H."/>
        </authorList>
    </citation>
    <scope>NUCLEOTIDE SEQUENCE [LARGE SCALE GENOMIC DNA]</scope>
    <source>
        <strain evidence="1 2">DSM 15212</strain>
    </source>
</reference>
<dbReference type="RefSeq" id="WP_073146673.1">
    <property type="nucleotide sequence ID" value="NZ_FRAG01000003.1"/>
</dbReference>
<evidence type="ECO:0000313" key="2">
    <source>
        <dbReference type="Proteomes" id="UP000184465"/>
    </source>
</evidence>
<gene>
    <name evidence="1" type="ORF">SAMN02745912_00358</name>
</gene>
<dbReference type="STRING" id="1121301.SAMN02745912_00358"/>
<evidence type="ECO:0000313" key="1">
    <source>
        <dbReference type="EMBL" id="SHJ57353.1"/>
    </source>
</evidence>
<dbReference type="EMBL" id="FRAG01000003">
    <property type="protein sequence ID" value="SHJ57353.1"/>
    <property type="molecule type" value="Genomic_DNA"/>
</dbReference>
<accession>A0A1M6KEK4</accession>
<dbReference type="Pfam" id="PF19508">
    <property type="entry name" value="DUF6042"/>
    <property type="match status" value="1"/>
</dbReference>
<dbReference type="OrthoDB" id="1953004at2"/>
<organism evidence="1 2">
    <name type="scientific">Paramaledivibacter caminithermalis (strain DSM 15212 / CIP 107654 / DViRD3)</name>
    <name type="common">Clostridium caminithermale</name>
    <dbReference type="NCBI Taxonomy" id="1121301"/>
    <lineage>
        <taxon>Bacteria</taxon>
        <taxon>Bacillati</taxon>
        <taxon>Bacillota</taxon>
        <taxon>Clostridia</taxon>
        <taxon>Peptostreptococcales</taxon>
        <taxon>Caminicellaceae</taxon>
        <taxon>Paramaledivibacter</taxon>
    </lineage>
</organism>
<name>A0A1M6KEK4_PARC5</name>
<keyword evidence="2" id="KW-1185">Reference proteome</keyword>